<evidence type="ECO:0008006" key="5">
    <source>
        <dbReference type="Google" id="ProtNLM"/>
    </source>
</evidence>
<comment type="caution">
    <text evidence="3">The sequence shown here is derived from an EMBL/GenBank/DDBJ whole genome shotgun (WGS) entry which is preliminary data.</text>
</comment>
<gene>
    <name evidence="3" type="ORF">J2S57_005065</name>
</gene>
<organism evidence="3 4">
    <name type="scientific">Kineosporia succinea</name>
    <dbReference type="NCBI Taxonomy" id="84632"/>
    <lineage>
        <taxon>Bacteria</taxon>
        <taxon>Bacillati</taxon>
        <taxon>Actinomycetota</taxon>
        <taxon>Actinomycetes</taxon>
        <taxon>Kineosporiales</taxon>
        <taxon>Kineosporiaceae</taxon>
        <taxon>Kineosporia</taxon>
    </lineage>
</organism>
<protein>
    <recommendedName>
        <fullName evidence="5">DUF3040 family protein</fullName>
    </recommendedName>
</protein>
<name>A0ABT9P9E3_9ACTN</name>
<keyword evidence="2" id="KW-1133">Transmembrane helix</keyword>
<keyword evidence="2" id="KW-0472">Membrane</keyword>
<reference evidence="3 4" key="1">
    <citation type="submission" date="2023-07" db="EMBL/GenBank/DDBJ databases">
        <title>Sequencing the genomes of 1000 actinobacteria strains.</title>
        <authorList>
            <person name="Klenk H.-P."/>
        </authorList>
    </citation>
    <scope>NUCLEOTIDE SEQUENCE [LARGE SCALE GENOMIC DNA]</scope>
    <source>
        <strain evidence="3 4">DSM 44388</strain>
    </source>
</reference>
<evidence type="ECO:0000256" key="1">
    <source>
        <dbReference type="SAM" id="MobiDB-lite"/>
    </source>
</evidence>
<keyword evidence="2" id="KW-0812">Transmembrane</keyword>
<evidence type="ECO:0000256" key="2">
    <source>
        <dbReference type="SAM" id="Phobius"/>
    </source>
</evidence>
<accession>A0ABT9P9E3</accession>
<feature type="region of interest" description="Disordered" evidence="1">
    <location>
        <begin position="68"/>
        <end position="118"/>
    </location>
</feature>
<proteinExistence type="predicted"/>
<dbReference type="Proteomes" id="UP001235712">
    <property type="component" value="Unassembled WGS sequence"/>
</dbReference>
<keyword evidence="4" id="KW-1185">Reference proteome</keyword>
<dbReference type="EMBL" id="JAUSQZ010000001">
    <property type="protein sequence ID" value="MDP9829316.1"/>
    <property type="molecule type" value="Genomic_DNA"/>
</dbReference>
<evidence type="ECO:0000313" key="4">
    <source>
        <dbReference type="Proteomes" id="UP001235712"/>
    </source>
</evidence>
<sequence length="118" mass="12198">MSDDEDRLRAALETDLSGIVPRPGGEGRLYRGMERTRTRRSWSAVGVPIAVAVAIVVLVLAVPLVFRSPGSGVSPAGQPCPTGSMVLGEEGVPADTVPFTEIPDAPEALSASAGCEEP</sequence>
<feature type="transmembrane region" description="Helical" evidence="2">
    <location>
        <begin position="41"/>
        <end position="66"/>
    </location>
</feature>
<evidence type="ECO:0000313" key="3">
    <source>
        <dbReference type="EMBL" id="MDP9829316.1"/>
    </source>
</evidence>
<dbReference type="RefSeq" id="WP_307247391.1">
    <property type="nucleotide sequence ID" value="NZ_JAUSQZ010000001.1"/>
</dbReference>